<dbReference type="PROSITE" id="PS00530">
    <property type="entry name" value="RNASE_T2_1"/>
    <property type="match status" value="1"/>
</dbReference>
<gene>
    <name evidence="3" type="ORF">LPB140_02375</name>
</gene>
<dbReference type="CDD" id="cd01062">
    <property type="entry name" value="RNase_T2_prok"/>
    <property type="match status" value="1"/>
</dbReference>
<dbReference type="InterPro" id="IPR036430">
    <property type="entry name" value="RNase_T2-like_sf"/>
</dbReference>
<dbReference type="InterPro" id="IPR001568">
    <property type="entry name" value="RNase_T2-like"/>
</dbReference>
<evidence type="ECO:0000313" key="3">
    <source>
        <dbReference type="EMBL" id="APG63494.1"/>
    </source>
</evidence>
<dbReference type="OrthoDB" id="4720638at2"/>
<evidence type="ECO:0000256" key="2">
    <source>
        <dbReference type="RuleBase" id="RU004328"/>
    </source>
</evidence>
<dbReference type="PROSITE" id="PS00531">
    <property type="entry name" value="RNASE_T2_2"/>
    <property type="match status" value="1"/>
</dbReference>
<dbReference type="EMBL" id="CP018154">
    <property type="protein sequence ID" value="APG63494.1"/>
    <property type="molecule type" value="Genomic_DNA"/>
</dbReference>
<dbReference type="InterPro" id="IPR033130">
    <property type="entry name" value="RNase_T2_His_AS_2"/>
</dbReference>
<dbReference type="GO" id="GO:0033897">
    <property type="term" value="F:ribonuclease T2 activity"/>
    <property type="evidence" value="ECO:0007669"/>
    <property type="project" value="InterPro"/>
</dbReference>
<evidence type="ECO:0000313" key="4">
    <source>
        <dbReference type="Proteomes" id="UP000242561"/>
    </source>
</evidence>
<dbReference type="InterPro" id="IPR018188">
    <property type="entry name" value="RNase_T2_His_AS_1"/>
</dbReference>
<dbReference type="GO" id="GO:0003723">
    <property type="term" value="F:RNA binding"/>
    <property type="evidence" value="ECO:0007669"/>
    <property type="project" value="InterPro"/>
</dbReference>
<reference evidence="3 4" key="1">
    <citation type="submission" date="2016-11" db="EMBL/GenBank/DDBJ databases">
        <title>Sphingorhabdus sp. LPB0140, isolated from marine environment.</title>
        <authorList>
            <person name="Kim E."/>
            <person name="Yi H."/>
        </authorList>
    </citation>
    <scope>NUCLEOTIDE SEQUENCE [LARGE SCALE GENOMIC DNA]</scope>
    <source>
        <strain evidence="3 4">LPB0140</strain>
    </source>
</reference>
<dbReference type="Gene3D" id="3.90.730.10">
    <property type="entry name" value="Ribonuclease T2-like"/>
    <property type="match status" value="1"/>
</dbReference>
<dbReference type="InterPro" id="IPR039378">
    <property type="entry name" value="RNase_T2_prok"/>
</dbReference>
<dbReference type="SUPFAM" id="SSF55895">
    <property type="entry name" value="Ribonuclease Rh-like"/>
    <property type="match status" value="1"/>
</dbReference>
<dbReference type="STRING" id="1913578.LPB140_02375"/>
<proteinExistence type="inferred from homology"/>
<name>A0A1L3JEE2_9SPHN</name>
<evidence type="ECO:0000256" key="1">
    <source>
        <dbReference type="ARBA" id="ARBA00007469"/>
    </source>
</evidence>
<protein>
    <submittedName>
        <fullName evidence="3">Uncharacterized protein</fullName>
    </submittedName>
</protein>
<sequence length="229" mass="25857">MLASPLEPAVQAQAWQCTAPNILPRPRAEYAKPADIRRTPISGYILALSWSPEYCRTRKNDSKSALQCSGSMGDFGFVLHGLWPEASGPNYPQWCKKAPVISRETVRKNICMTPDVQLLQHEWAKHGTCMTQKADSYFDAARTLYGAINFPDMARLSHDKNLNALKIADAFEMENDDLPANAVKVQTNRKSWVEEVRICMDTKFMPTKCPNFVRGAAPNERVKIWRTLP</sequence>
<organism evidence="3 4">
    <name type="scientific">Sphingorhabdus lutea</name>
    <dbReference type="NCBI Taxonomy" id="1913578"/>
    <lineage>
        <taxon>Bacteria</taxon>
        <taxon>Pseudomonadati</taxon>
        <taxon>Pseudomonadota</taxon>
        <taxon>Alphaproteobacteria</taxon>
        <taxon>Sphingomonadales</taxon>
        <taxon>Sphingomonadaceae</taxon>
        <taxon>Sphingorhabdus</taxon>
    </lineage>
</organism>
<accession>A0A1L3JEE2</accession>
<dbReference type="RefSeq" id="WP_072560176.1">
    <property type="nucleotide sequence ID" value="NZ_CP018154.1"/>
</dbReference>
<comment type="similarity">
    <text evidence="1 2">Belongs to the RNase T2 family.</text>
</comment>
<dbReference type="PANTHER" id="PTHR11240:SF22">
    <property type="entry name" value="RIBONUCLEASE T2"/>
    <property type="match status" value="1"/>
</dbReference>
<dbReference type="AlphaFoldDB" id="A0A1L3JEE2"/>
<dbReference type="Pfam" id="PF00445">
    <property type="entry name" value="Ribonuclease_T2"/>
    <property type="match status" value="1"/>
</dbReference>
<keyword evidence="4" id="KW-1185">Reference proteome</keyword>
<dbReference type="KEGG" id="sphl:LPB140_02375"/>
<dbReference type="Proteomes" id="UP000242561">
    <property type="component" value="Chromosome"/>
</dbReference>
<dbReference type="PANTHER" id="PTHR11240">
    <property type="entry name" value="RIBONUCLEASE T2"/>
    <property type="match status" value="1"/>
</dbReference>
<dbReference type="GO" id="GO:0006401">
    <property type="term" value="P:RNA catabolic process"/>
    <property type="evidence" value="ECO:0007669"/>
    <property type="project" value="UniProtKB-ARBA"/>
</dbReference>